<dbReference type="Proteomes" id="UP000440732">
    <property type="component" value="Unassembled WGS sequence"/>
</dbReference>
<dbReference type="Proteomes" id="UP000441208">
    <property type="component" value="Unassembled WGS sequence"/>
</dbReference>
<gene>
    <name evidence="4" type="ORF">PF006_g31280</name>
    <name evidence="3" type="ORF">PF007_g31075</name>
    <name evidence="2" type="ORF">PF010_g31877</name>
</gene>
<evidence type="ECO:0000313" key="3">
    <source>
        <dbReference type="EMBL" id="KAE9059077.1"/>
    </source>
</evidence>
<dbReference type="AlphaFoldDB" id="A0A6A3PWR6"/>
<comment type="caution">
    <text evidence="4">The sequence shown here is derived from an EMBL/GenBank/DDBJ whole genome shotgun (WGS) entry which is preliminary data.</text>
</comment>
<accession>A0A6A3PWR6</accession>
<dbReference type="EMBL" id="QXGA01006805">
    <property type="protein sequence ID" value="KAE9061922.1"/>
    <property type="molecule type" value="Genomic_DNA"/>
</dbReference>
<evidence type="ECO:0000313" key="6">
    <source>
        <dbReference type="Proteomes" id="UP000441208"/>
    </source>
</evidence>
<protein>
    <submittedName>
        <fullName evidence="4">Uncharacterized protein</fullName>
    </submittedName>
</protein>
<evidence type="ECO:0000313" key="4">
    <source>
        <dbReference type="EMBL" id="KAE9061922.1"/>
    </source>
</evidence>
<reference evidence="5 6" key="1">
    <citation type="submission" date="2018-08" db="EMBL/GenBank/DDBJ databases">
        <title>Genomic investigation of the strawberry pathogen Phytophthora fragariae indicates pathogenicity is determined by transcriptional variation in three key races.</title>
        <authorList>
            <person name="Adams T.M."/>
            <person name="Armitage A.D."/>
            <person name="Sobczyk M.K."/>
            <person name="Bates H.J."/>
            <person name="Dunwell J.M."/>
            <person name="Nellist C.F."/>
            <person name="Harrison R.J."/>
        </authorList>
    </citation>
    <scope>NUCLEOTIDE SEQUENCE [LARGE SCALE GENOMIC DNA]</scope>
    <source>
        <strain evidence="4 5">NOV-5</strain>
        <strain evidence="3 6">NOV-71</strain>
        <strain evidence="2 7">ONT-3</strain>
    </source>
</reference>
<organism evidence="4 5">
    <name type="scientific">Phytophthora fragariae</name>
    <dbReference type="NCBI Taxonomy" id="53985"/>
    <lineage>
        <taxon>Eukaryota</taxon>
        <taxon>Sar</taxon>
        <taxon>Stramenopiles</taxon>
        <taxon>Oomycota</taxon>
        <taxon>Peronosporomycetes</taxon>
        <taxon>Peronosporales</taxon>
        <taxon>Peronosporaceae</taxon>
        <taxon>Phytophthora</taxon>
    </lineage>
</organism>
<dbReference type="EMBL" id="QXFZ01006240">
    <property type="protein sequence ID" value="KAE9059077.1"/>
    <property type="molecule type" value="Genomic_DNA"/>
</dbReference>
<feature type="region of interest" description="Disordered" evidence="1">
    <location>
        <begin position="19"/>
        <end position="58"/>
    </location>
</feature>
<feature type="compositionally biased region" description="Basic and acidic residues" evidence="1">
    <location>
        <begin position="33"/>
        <end position="42"/>
    </location>
</feature>
<evidence type="ECO:0000313" key="7">
    <source>
        <dbReference type="Proteomes" id="UP000488956"/>
    </source>
</evidence>
<dbReference type="Proteomes" id="UP000488956">
    <property type="component" value="Unassembled WGS sequence"/>
</dbReference>
<proteinExistence type="predicted"/>
<name>A0A6A3PWR6_9STRA</name>
<sequence length="98" mass="10762">MAAVQHAQVMNQMAMQQSVAESLMDTTGARSMTLKDDGTKRLSKDRKKNGTLSKTQTERVEEVVAMHAYVTGTAFDVVEESHLGRAMAILKPNVKLPD</sequence>
<evidence type="ECO:0000313" key="2">
    <source>
        <dbReference type="EMBL" id="KAE9056151.1"/>
    </source>
</evidence>
<dbReference type="EMBL" id="QXFX01008000">
    <property type="protein sequence ID" value="KAE9056151.1"/>
    <property type="molecule type" value="Genomic_DNA"/>
</dbReference>
<evidence type="ECO:0000256" key="1">
    <source>
        <dbReference type="SAM" id="MobiDB-lite"/>
    </source>
</evidence>
<evidence type="ECO:0000313" key="5">
    <source>
        <dbReference type="Proteomes" id="UP000440732"/>
    </source>
</evidence>
<feature type="compositionally biased region" description="Polar residues" evidence="1">
    <location>
        <begin position="19"/>
        <end position="30"/>
    </location>
</feature>